<accession>A0A8H6XY03</accession>
<evidence type="ECO:0000313" key="3">
    <source>
        <dbReference type="Proteomes" id="UP000620124"/>
    </source>
</evidence>
<sequence length="190" mass="20321">MSTVPLPTSPSSPLVATARASHTSPFIPVPLLFAYASSSSPPTSCLHLFSQTHPYLSPLLKAQSITFSLSSLRWRFTGSIVLISRGSASIRHTRYMPVLLRIHLFLRCPLPLSVYTSCPSLRSSSRNRLHRHRASQTKKSCKLSGSTKSKSRATSSTMVSRPPSASGATFPGLVGAGVRDAGVFPDSPGA</sequence>
<reference evidence="2" key="1">
    <citation type="submission" date="2020-05" db="EMBL/GenBank/DDBJ databases">
        <title>Mycena genomes resolve the evolution of fungal bioluminescence.</title>
        <authorList>
            <person name="Tsai I.J."/>
        </authorList>
    </citation>
    <scope>NUCLEOTIDE SEQUENCE</scope>
    <source>
        <strain evidence="2">CCC161011</strain>
    </source>
</reference>
<keyword evidence="3" id="KW-1185">Reference proteome</keyword>
<comment type="caution">
    <text evidence="2">The sequence shown here is derived from an EMBL/GenBank/DDBJ whole genome shotgun (WGS) entry which is preliminary data.</text>
</comment>
<dbReference type="AlphaFoldDB" id="A0A8H6XY03"/>
<feature type="compositionally biased region" description="Low complexity" evidence="1">
    <location>
        <begin position="144"/>
        <end position="157"/>
    </location>
</feature>
<organism evidence="2 3">
    <name type="scientific">Mycena venus</name>
    <dbReference type="NCBI Taxonomy" id="2733690"/>
    <lineage>
        <taxon>Eukaryota</taxon>
        <taxon>Fungi</taxon>
        <taxon>Dikarya</taxon>
        <taxon>Basidiomycota</taxon>
        <taxon>Agaricomycotina</taxon>
        <taxon>Agaricomycetes</taxon>
        <taxon>Agaricomycetidae</taxon>
        <taxon>Agaricales</taxon>
        <taxon>Marasmiineae</taxon>
        <taxon>Mycenaceae</taxon>
        <taxon>Mycena</taxon>
    </lineage>
</organism>
<protein>
    <submittedName>
        <fullName evidence="2">Uncharacterized protein</fullName>
    </submittedName>
</protein>
<evidence type="ECO:0000313" key="2">
    <source>
        <dbReference type="EMBL" id="KAF7348824.1"/>
    </source>
</evidence>
<dbReference type="EMBL" id="JACAZI010000011">
    <property type="protein sequence ID" value="KAF7348824.1"/>
    <property type="molecule type" value="Genomic_DNA"/>
</dbReference>
<name>A0A8H6XY03_9AGAR</name>
<gene>
    <name evidence="2" type="ORF">MVEN_01402400</name>
</gene>
<evidence type="ECO:0000256" key="1">
    <source>
        <dbReference type="SAM" id="MobiDB-lite"/>
    </source>
</evidence>
<feature type="compositionally biased region" description="Basic residues" evidence="1">
    <location>
        <begin position="126"/>
        <end position="141"/>
    </location>
</feature>
<dbReference type="Proteomes" id="UP000620124">
    <property type="component" value="Unassembled WGS sequence"/>
</dbReference>
<proteinExistence type="predicted"/>
<feature type="region of interest" description="Disordered" evidence="1">
    <location>
        <begin position="126"/>
        <end position="175"/>
    </location>
</feature>